<keyword evidence="1" id="KW-0472">Membrane</keyword>
<dbReference type="EMBL" id="MBFR01000024">
    <property type="protein sequence ID" value="PVU96779.1"/>
    <property type="molecule type" value="Genomic_DNA"/>
</dbReference>
<dbReference type="AlphaFoldDB" id="A0A2T9YWS6"/>
<evidence type="ECO:0000313" key="3">
    <source>
        <dbReference type="Proteomes" id="UP000245383"/>
    </source>
</evidence>
<comment type="caution">
    <text evidence="2">The sequence shown here is derived from an EMBL/GenBank/DDBJ whole genome shotgun (WGS) entry which is preliminary data.</text>
</comment>
<name>A0A2T9YWS6_9FUNG</name>
<keyword evidence="3" id="KW-1185">Reference proteome</keyword>
<sequence length="145" mass="16141">MSVSPSKQFFRPQSITSRYTLPTLASCIAIGASVVYYFHANHRSHLRTIGAQLRSARATVHFSHDSARSDTSSVSCRGPRYYASLLTNWPEPQVWLGIPADQRLASTFVPPHRADPRANSIARQLKSSWNSSLKSLFSCLFVSKS</sequence>
<dbReference type="Proteomes" id="UP000245383">
    <property type="component" value="Unassembled WGS sequence"/>
</dbReference>
<proteinExistence type="predicted"/>
<evidence type="ECO:0000256" key="1">
    <source>
        <dbReference type="SAM" id="Phobius"/>
    </source>
</evidence>
<organism evidence="2 3">
    <name type="scientific">Smittium simulii</name>
    <dbReference type="NCBI Taxonomy" id="133385"/>
    <lineage>
        <taxon>Eukaryota</taxon>
        <taxon>Fungi</taxon>
        <taxon>Fungi incertae sedis</taxon>
        <taxon>Zoopagomycota</taxon>
        <taxon>Kickxellomycotina</taxon>
        <taxon>Harpellomycetes</taxon>
        <taxon>Harpellales</taxon>
        <taxon>Legeriomycetaceae</taxon>
        <taxon>Smittium</taxon>
    </lineage>
</organism>
<keyword evidence="1" id="KW-1133">Transmembrane helix</keyword>
<gene>
    <name evidence="2" type="ORF">BB561_000963</name>
</gene>
<accession>A0A2T9YWS6</accession>
<reference evidence="2 3" key="1">
    <citation type="journal article" date="2018" name="MBio">
        <title>Comparative Genomics Reveals the Core Gene Toolbox for the Fungus-Insect Symbiosis.</title>
        <authorList>
            <person name="Wang Y."/>
            <person name="Stata M."/>
            <person name="Wang W."/>
            <person name="Stajich J.E."/>
            <person name="White M.M."/>
            <person name="Moncalvo J.M."/>
        </authorList>
    </citation>
    <scope>NUCLEOTIDE SEQUENCE [LARGE SCALE GENOMIC DNA]</scope>
    <source>
        <strain evidence="2 3">SWE-8-4</strain>
    </source>
</reference>
<evidence type="ECO:0000313" key="2">
    <source>
        <dbReference type="EMBL" id="PVU96779.1"/>
    </source>
</evidence>
<protein>
    <submittedName>
        <fullName evidence="2">Uncharacterized protein</fullName>
    </submittedName>
</protein>
<keyword evidence="1" id="KW-0812">Transmembrane</keyword>
<feature type="transmembrane region" description="Helical" evidence="1">
    <location>
        <begin position="20"/>
        <end position="38"/>
    </location>
</feature>